<organism evidence="2 3">
    <name type="scientific">Caballeronia mineralivorans PML1(12)</name>
    <dbReference type="NCBI Taxonomy" id="908627"/>
    <lineage>
        <taxon>Bacteria</taxon>
        <taxon>Pseudomonadati</taxon>
        <taxon>Pseudomonadota</taxon>
        <taxon>Betaproteobacteria</taxon>
        <taxon>Burkholderiales</taxon>
        <taxon>Burkholderiaceae</taxon>
        <taxon>Caballeronia</taxon>
    </lineage>
</organism>
<dbReference type="InterPro" id="IPR050965">
    <property type="entry name" value="UPF0336/Enoyl-CoA_hydratase"/>
</dbReference>
<proteinExistence type="predicted"/>
<dbReference type="PATRIC" id="fig|908627.4.peg.2090"/>
<comment type="caution">
    <text evidence="2">The sequence shown here is derived from an EMBL/GenBank/DDBJ whole genome shotgun (WGS) entry which is preliminary data.</text>
</comment>
<name>A0A0J1D120_9BURK</name>
<dbReference type="GO" id="GO:0019171">
    <property type="term" value="F:(3R)-hydroxyacyl-[acyl-carrier-protein] dehydratase activity"/>
    <property type="evidence" value="ECO:0007669"/>
    <property type="project" value="TreeGrafter"/>
</dbReference>
<dbReference type="GO" id="GO:0006633">
    <property type="term" value="P:fatty acid biosynthetic process"/>
    <property type="evidence" value="ECO:0007669"/>
    <property type="project" value="TreeGrafter"/>
</dbReference>
<dbReference type="Proteomes" id="UP000035963">
    <property type="component" value="Unassembled WGS sequence"/>
</dbReference>
<keyword evidence="3" id="KW-1185">Reference proteome</keyword>
<dbReference type="Gene3D" id="3.10.129.10">
    <property type="entry name" value="Hotdog Thioesterase"/>
    <property type="match status" value="1"/>
</dbReference>
<accession>A0A0J1D120</accession>
<dbReference type="AlphaFoldDB" id="A0A0J1D120"/>
<sequence length="150" mass="15672">MQTETTLQPGATLSFRKTMTVAEQALFTGISGNLAPMHVDARAARAAGFDNMLSFELAVASLATSCLNRIAGPSWRIGALDLTFDAPVTVGSTIEAAVRVLDANAQSSRLEVTCKIDGEACVIRGHATLVPLIAPLIAPASISREEPGHV</sequence>
<dbReference type="EMBL" id="AEJF01000069">
    <property type="protein sequence ID" value="KLU26430.1"/>
    <property type="molecule type" value="Genomic_DNA"/>
</dbReference>
<gene>
    <name evidence="2" type="ORF">EOS_09460</name>
</gene>
<dbReference type="RefSeq" id="WP_047846369.1">
    <property type="nucleotide sequence ID" value="NZ_AEJF01000069.1"/>
</dbReference>
<dbReference type="OrthoDB" id="9800237at2"/>
<dbReference type="InterPro" id="IPR002539">
    <property type="entry name" value="MaoC-like_dom"/>
</dbReference>
<dbReference type="Pfam" id="PF01575">
    <property type="entry name" value="MaoC_dehydratas"/>
    <property type="match status" value="1"/>
</dbReference>
<evidence type="ECO:0000313" key="2">
    <source>
        <dbReference type="EMBL" id="KLU26430.1"/>
    </source>
</evidence>
<dbReference type="SUPFAM" id="SSF54637">
    <property type="entry name" value="Thioesterase/thiol ester dehydrase-isomerase"/>
    <property type="match status" value="1"/>
</dbReference>
<dbReference type="PANTHER" id="PTHR43437">
    <property type="entry name" value="HYDROXYACYL-THIOESTER DEHYDRATASE TYPE 2, MITOCHONDRIAL-RELATED"/>
    <property type="match status" value="1"/>
</dbReference>
<reference evidence="2 3" key="1">
    <citation type="journal article" date="2015" name="Genome Announc.">
        <title>Draft Genome Sequence of Burkholderia sp. Strain PML1(12), an Ectomycorrhizosphere-Inhabiting Bacterium with Effective Mineral-Weathering Ability.</title>
        <authorList>
            <person name="Uroz S."/>
            <person name="Oger P."/>
        </authorList>
    </citation>
    <scope>NUCLEOTIDE SEQUENCE [LARGE SCALE GENOMIC DNA]</scope>
    <source>
        <strain evidence="3">PML1(12)</strain>
    </source>
</reference>
<dbReference type="InterPro" id="IPR029069">
    <property type="entry name" value="HotDog_dom_sf"/>
</dbReference>
<evidence type="ECO:0000259" key="1">
    <source>
        <dbReference type="Pfam" id="PF01575"/>
    </source>
</evidence>
<feature type="domain" description="MaoC-like" evidence="1">
    <location>
        <begin position="9"/>
        <end position="106"/>
    </location>
</feature>
<dbReference type="PANTHER" id="PTHR43437:SF3">
    <property type="entry name" value="HYDROXYACYL-THIOESTER DEHYDRATASE TYPE 2, MITOCHONDRIAL"/>
    <property type="match status" value="1"/>
</dbReference>
<protein>
    <recommendedName>
        <fullName evidence="1">MaoC-like domain-containing protein</fullName>
    </recommendedName>
</protein>
<evidence type="ECO:0000313" key="3">
    <source>
        <dbReference type="Proteomes" id="UP000035963"/>
    </source>
</evidence>